<dbReference type="Pfam" id="PF00440">
    <property type="entry name" value="TetR_N"/>
    <property type="match status" value="1"/>
</dbReference>
<evidence type="ECO:0000256" key="4">
    <source>
        <dbReference type="ARBA" id="ARBA00023163"/>
    </source>
</evidence>
<dbReference type="InterPro" id="IPR023772">
    <property type="entry name" value="DNA-bd_HTH_TetR-type_CS"/>
</dbReference>
<dbReference type="GO" id="GO:0003700">
    <property type="term" value="F:DNA-binding transcription factor activity"/>
    <property type="evidence" value="ECO:0007669"/>
    <property type="project" value="TreeGrafter"/>
</dbReference>
<dbReference type="Proteomes" id="UP000265955">
    <property type="component" value="Unassembled WGS sequence"/>
</dbReference>
<accession>A0A3A3FU12</accession>
<dbReference type="PANTHER" id="PTHR30055:SF187">
    <property type="entry name" value="TRANSCRIPTIONAL REGULATORY PROTEIN"/>
    <property type="match status" value="1"/>
</dbReference>
<dbReference type="InterPro" id="IPR050109">
    <property type="entry name" value="HTH-type_TetR-like_transc_reg"/>
</dbReference>
<dbReference type="InterPro" id="IPR001647">
    <property type="entry name" value="HTH_TetR"/>
</dbReference>
<gene>
    <name evidence="7" type="ORF">D3871_05380</name>
</gene>
<dbReference type="SUPFAM" id="SSF48498">
    <property type="entry name" value="Tetracyclin repressor-like, C-terminal domain"/>
    <property type="match status" value="1"/>
</dbReference>
<dbReference type="AlphaFoldDB" id="A0A3A3FU12"/>
<dbReference type="PROSITE" id="PS01081">
    <property type="entry name" value="HTH_TETR_1"/>
    <property type="match status" value="1"/>
</dbReference>
<dbReference type="PROSITE" id="PS50977">
    <property type="entry name" value="HTH_TETR_2"/>
    <property type="match status" value="1"/>
</dbReference>
<name>A0A3A3FU12_9BURK</name>
<dbReference type="InterPro" id="IPR036271">
    <property type="entry name" value="Tet_transcr_reg_TetR-rel_C_sf"/>
</dbReference>
<dbReference type="Gene3D" id="1.10.357.10">
    <property type="entry name" value="Tetracycline Repressor, domain 2"/>
    <property type="match status" value="1"/>
</dbReference>
<feature type="domain" description="HTH tetR-type" evidence="6">
    <location>
        <begin position="6"/>
        <end position="66"/>
    </location>
</feature>
<feature type="DNA-binding region" description="H-T-H motif" evidence="5">
    <location>
        <begin position="29"/>
        <end position="48"/>
    </location>
</feature>
<keyword evidence="8" id="KW-1185">Reference proteome</keyword>
<evidence type="ECO:0000256" key="3">
    <source>
        <dbReference type="ARBA" id="ARBA00023125"/>
    </source>
</evidence>
<organism evidence="7 8">
    <name type="scientific">Noviherbaspirillum saxi</name>
    <dbReference type="NCBI Taxonomy" id="2320863"/>
    <lineage>
        <taxon>Bacteria</taxon>
        <taxon>Pseudomonadati</taxon>
        <taxon>Pseudomonadota</taxon>
        <taxon>Betaproteobacteria</taxon>
        <taxon>Burkholderiales</taxon>
        <taxon>Oxalobacteraceae</taxon>
        <taxon>Noviherbaspirillum</taxon>
    </lineage>
</organism>
<keyword evidence="3 5" id="KW-0238">DNA-binding</keyword>
<evidence type="ECO:0000259" key="6">
    <source>
        <dbReference type="PROSITE" id="PS50977"/>
    </source>
</evidence>
<dbReference type="RefSeq" id="WP_119767953.1">
    <property type="nucleotide sequence ID" value="NZ_QYUO01000001.1"/>
</dbReference>
<dbReference type="EMBL" id="QYUO01000001">
    <property type="protein sequence ID" value="RJF98008.1"/>
    <property type="molecule type" value="Genomic_DNA"/>
</dbReference>
<evidence type="ECO:0000313" key="8">
    <source>
        <dbReference type="Proteomes" id="UP000265955"/>
    </source>
</evidence>
<proteinExistence type="predicted"/>
<dbReference type="PRINTS" id="PR00455">
    <property type="entry name" value="HTHTETR"/>
</dbReference>
<keyword evidence="2" id="KW-0805">Transcription regulation</keyword>
<evidence type="ECO:0000313" key="7">
    <source>
        <dbReference type="EMBL" id="RJF98008.1"/>
    </source>
</evidence>
<protein>
    <submittedName>
        <fullName evidence="7">TetR/AcrR family transcriptional regulator</fullName>
    </submittedName>
</protein>
<keyword evidence="4" id="KW-0804">Transcription</keyword>
<reference evidence="8" key="1">
    <citation type="submission" date="2018-09" db="EMBL/GenBank/DDBJ databases">
        <authorList>
            <person name="Zhu H."/>
        </authorList>
    </citation>
    <scope>NUCLEOTIDE SEQUENCE [LARGE SCALE GENOMIC DNA]</scope>
    <source>
        <strain evidence="8">K1R23-30</strain>
    </source>
</reference>
<comment type="caution">
    <text evidence="7">The sequence shown here is derived from an EMBL/GenBank/DDBJ whole genome shotgun (WGS) entry which is preliminary data.</text>
</comment>
<dbReference type="GO" id="GO:0000976">
    <property type="term" value="F:transcription cis-regulatory region binding"/>
    <property type="evidence" value="ECO:0007669"/>
    <property type="project" value="TreeGrafter"/>
</dbReference>
<evidence type="ECO:0000256" key="2">
    <source>
        <dbReference type="ARBA" id="ARBA00023015"/>
    </source>
</evidence>
<dbReference type="SUPFAM" id="SSF46689">
    <property type="entry name" value="Homeodomain-like"/>
    <property type="match status" value="1"/>
</dbReference>
<keyword evidence="1" id="KW-0678">Repressor</keyword>
<sequence length="195" mass="21922">MTDTKKSRKQEILDAALACFTEHGIEATTIDMIRERSQASVGSMYHHFGNKESIAAALYTAALEEHHAYQQQLLEAATTAQDGVKAITYAYVDWVSANPEKARFVLYSRGALARNEMATDVRERTRAHVAEVLEWFRPYLDTGKLKALPVEVLGSLMTGPAHDYARLWLSGRAKTDIKAYREIFAEAAWNVMKPE</sequence>
<dbReference type="OrthoDB" id="70491at2"/>
<evidence type="ECO:0000256" key="5">
    <source>
        <dbReference type="PROSITE-ProRule" id="PRU00335"/>
    </source>
</evidence>
<dbReference type="InterPro" id="IPR009057">
    <property type="entry name" value="Homeodomain-like_sf"/>
</dbReference>
<dbReference type="PANTHER" id="PTHR30055">
    <property type="entry name" value="HTH-TYPE TRANSCRIPTIONAL REGULATOR RUTR"/>
    <property type="match status" value="1"/>
</dbReference>
<evidence type="ECO:0000256" key="1">
    <source>
        <dbReference type="ARBA" id="ARBA00022491"/>
    </source>
</evidence>